<dbReference type="InterPro" id="IPR012880">
    <property type="entry name" value="Gryzun"/>
</dbReference>
<organism evidence="4 5">
    <name type="scientific">Podospora comata</name>
    <dbReference type="NCBI Taxonomy" id="48703"/>
    <lineage>
        <taxon>Eukaryota</taxon>
        <taxon>Fungi</taxon>
        <taxon>Dikarya</taxon>
        <taxon>Ascomycota</taxon>
        <taxon>Pezizomycotina</taxon>
        <taxon>Sordariomycetes</taxon>
        <taxon>Sordariomycetidae</taxon>
        <taxon>Sordariales</taxon>
        <taxon>Podosporaceae</taxon>
        <taxon>Podospora</taxon>
    </lineage>
</organism>
<evidence type="ECO:0000313" key="5">
    <source>
        <dbReference type="Proteomes" id="UP000280685"/>
    </source>
</evidence>
<proteinExistence type="predicted"/>
<dbReference type="PANTHER" id="PTHR14374:SF0">
    <property type="entry name" value="TRAFFICKING PROTEIN PARTICLE COMPLEX SUBUNIT 11"/>
    <property type="match status" value="1"/>
</dbReference>
<gene>
    <name evidence="4" type="ORF">PODCO_408500</name>
</gene>
<reference evidence="4" key="1">
    <citation type="submission" date="2018-02" db="EMBL/GenBank/DDBJ databases">
        <authorList>
            <person name="Silar P."/>
        </authorList>
    </citation>
    <scope>NUCLEOTIDE SEQUENCE [LARGE SCALE GENOMIC DNA]</scope>
    <source>
        <strain evidence="4">T</strain>
    </source>
</reference>
<evidence type="ECO:0000313" key="4">
    <source>
        <dbReference type="EMBL" id="VBB79998.1"/>
    </source>
</evidence>
<sequence length="1256" mass="140330">MDEYPAGSLDHSVPFLLTLGTSGDPTYQSGLSAVLKEQAILIRSELPPLDSDQAHALLRYIQNRDASNLPCNGRDAPKKHRFHVKTAERSTLLPPRRARLPDGIDMPSPTAVLHSPYSPLSPISPLYPDGLIDTQWIRKHQDLVPSVLLCFYTLTSDPTLATLNDNKIKTDVNNIRALLSQSGYKTRLAVVLLSDKTSASGDHVQDRLESLRRGCGIDAKSLFLVPPGDSKEELERMAENMLTTLYTASLDYYRDLGRHSRKKRGRGVAPQPTVPPTSGTSQTLSLAGWNVRYDFKSAVFAEYRQEMDVALRSYEQAYENLLSSELMEVIPSWSPRWNEARFLADVLAVRCLRCLLWNGQHSAAARRWQSHRERIADFLDRRGRGTGNYGWEAWESRWALLMANLMEKASIPELAPVTHKLYLQPEKNVMGERLQPWEFLHHTGYWYRLSAKHMQARRDFAHAIPEDDRRSPSMSPASFVAKSAFAYDTYMCPDPFEEYPLHRGGFDHGRFVVERLMKARSEFLKREQVRLAAEVSLECARELGLAEEWSGIVKLLRPLWKDLPFRSEGWTTIAELLSWNLRAAAVELDDAELVVTIDWELLNQTFQKRPNWEYDITKALDQIDTESKPIVSLADGQVLPFIWTSFLFREEEGKAGQNVRSQLTIKSNAHQGSTPVSLTSLYLNFSGSLDRVVIEHDDAAAVQEKRGNTSISAVPLTRDDAEAEVTDLGATNKSVILQGAADLTLAPGQTLVFNLEIPLREPGETEAQSLVVNLDTEEFDLHHELKFHQTPKTNFWYLSGSATKRIARPNPLAIKVQPRPPKLEIKCPVWKDQYYTDEAIILEFELTNGEDIEALAKLDATLFGENPPAFTVDIAGHESQTSSSSRSEESKLIGAPLGTIESSKTSSVQLRLPPVDRSSQYDLTLKVTYFLPTNPGTPITQTTTFQLNIVNPFEANYDILPRVHPDPWPSLFDADGVRSAAPDDDVPLAFKGLSQSWCLLTRYASFASEPLRVVDIDVVLSSLPSVRCHAIKHNNLPSSGEGRLVAPKTIEEAAFELKAQKASLDERGPSPLDVSLVIKWSRPEVSDQINSTTLPVPRFNLFGTEPRVLATVSHMFTPHPLVVLTVYIENASNHLLTFGLTMEPSDEFAFSGPKQTSLSLLPVQRRGVEYRLVPFDDLGEVGRWVGVGLVVRDKYYQKVLRVVPGGEGVRGTKEGGVEVWIPGRGGGGGGGMGRGSKGVRESDGVDVWFRVSLRYL</sequence>
<dbReference type="InterPro" id="IPR021773">
    <property type="entry name" value="TPC11"/>
</dbReference>
<evidence type="ECO:0000259" key="3">
    <source>
        <dbReference type="Pfam" id="PF11817"/>
    </source>
</evidence>
<feature type="domain" description="Gryzun putative trafficking through Golgi" evidence="2">
    <location>
        <begin position="631"/>
        <end position="1222"/>
    </location>
</feature>
<evidence type="ECO:0008006" key="6">
    <source>
        <dbReference type="Google" id="ProtNLM"/>
    </source>
</evidence>
<dbReference type="EMBL" id="LR026967">
    <property type="protein sequence ID" value="VBB79998.1"/>
    <property type="molecule type" value="Genomic_DNA"/>
</dbReference>
<feature type="domain" description="Trafficking protein particle complex subunit 11" evidence="3">
    <location>
        <begin position="336"/>
        <end position="603"/>
    </location>
</feature>
<dbReference type="Pfam" id="PF07919">
    <property type="entry name" value="Gryzun"/>
    <property type="match status" value="1"/>
</dbReference>
<dbReference type="Proteomes" id="UP000280685">
    <property type="component" value="Chromosome 4"/>
</dbReference>
<dbReference type="Pfam" id="PF11817">
    <property type="entry name" value="Foie-gras_1"/>
    <property type="match status" value="1"/>
</dbReference>
<dbReference type="PANTHER" id="PTHR14374">
    <property type="entry name" value="FOIE GRAS"/>
    <property type="match status" value="1"/>
</dbReference>
<name>A0ABY6SA49_PODCO</name>
<evidence type="ECO:0000256" key="1">
    <source>
        <dbReference type="SAM" id="MobiDB-lite"/>
    </source>
</evidence>
<feature type="region of interest" description="Disordered" evidence="1">
    <location>
        <begin position="261"/>
        <end position="281"/>
    </location>
</feature>
<protein>
    <recommendedName>
        <fullName evidence="6">Trafficking protein particle complex subunit 11 domain-containing protein</fullName>
    </recommendedName>
</protein>
<accession>A0ABY6SA49</accession>
<evidence type="ECO:0000259" key="2">
    <source>
        <dbReference type="Pfam" id="PF07919"/>
    </source>
</evidence>
<keyword evidence="5" id="KW-1185">Reference proteome</keyword>